<sequence>MAGSSENVLFANQSTSVIMLSIKPNQNMIIDLDASRYNELIRPMIDCLKFSPLMKVLTLAEIVSLVHLSKSFLTAINIKSDDIINFEVANHKTSISKPHLCKLLGLTTSEVSVDPESIPSISMIEMLYHMGYSGDISLLSKFRKSSRPNILTLQTSTFVMLDPRNFNFIGSILVDMLERVPLDNSIQQAKTSWKKEGKSYLFRKRQGSKKDKKPTKKPRSPSPVFQEESESRIVMEVQEDNTIRHEKEEQDTTSTLKPTPIEHILKVSSPPSSIVPTSNIFWNILKEPFLNLSITPSSPLVIPSTLPMSSSPTTSTNPISSIPPLPPMNSVGISLPHISIALSSPIFTDSTAPTTSSVSTPLEVTVIKSVSKDIQTSGIHVNVSDTGANANIGVTFGPGTSIASPFNDDEEILLADEQEPIKEFVFQPFNININSDEDKAPMTKG</sequence>
<protein>
    <submittedName>
        <fullName evidence="2">Uncharacterized protein</fullName>
    </submittedName>
</protein>
<evidence type="ECO:0000313" key="3">
    <source>
        <dbReference type="Proteomes" id="UP001177003"/>
    </source>
</evidence>
<evidence type="ECO:0000256" key="1">
    <source>
        <dbReference type="SAM" id="MobiDB-lite"/>
    </source>
</evidence>
<organism evidence="2 3">
    <name type="scientific">Lactuca saligna</name>
    <name type="common">Willowleaf lettuce</name>
    <dbReference type="NCBI Taxonomy" id="75948"/>
    <lineage>
        <taxon>Eukaryota</taxon>
        <taxon>Viridiplantae</taxon>
        <taxon>Streptophyta</taxon>
        <taxon>Embryophyta</taxon>
        <taxon>Tracheophyta</taxon>
        <taxon>Spermatophyta</taxon>
        <taxon>Magnoliopsida</taxon>
        <taxon>eudicotyledons</taxon>
        <taxon>Gunneridae</taxon>
        <taxon>Pentapetalae</taxon>
        <taxon>asterids</taxon>
        <taxon>campanulids</taxon>
        <taxon>Asterales</taxon>
        <taxon>Asteraceae</taxon>
        <taxon>Cichorioideae</taxon>
        <taxon>Cichorieae</taxon>
        <taxon>Lactucinae</taxon>
        <taxon>Lactuca</taxon>
    </lineage>
</organism>
<reference evidence="2" key="1">
    <citation type="submission" date="2023-04" db="EMBL/GenBank/DDBJ databases">
        <authorList>
            <person name="Vijverberg K."/>
            <person name="Xiong W."/>
            <person name="Schranz E."/>
        </authorList>
    </citation>
    <scope>NUCLEOTIDE SEQUENCE</scope>
</reference>
<feature type="compositionally biased region" description="Basic residues" evidence="1">
    <location>
        <begin position="203"/>
        <end position="219"/>
    </location>
</feature>
<accession>A0AA35V2T8</accession>
<keyword evidence="3" id="KW-1185">Reference proteome</keyword>
<dbReference type="EMBL" id="OX465086">
    <property type="protein sequence ID" value="CAI9263690.1"/>
    <property type="molecule type" value="Genomic_DNA"/>
</dbReference>
<dbReference type="AlphaFoldDB" id="A0AA35V2T8"/>
<gene>
    <name evidence="2" type="ORF">LSALG_LOCUS4369</name>
</gene>
<evidence type="ECO:0000313" key="2">
    <source>
        <dbReference type="EMBL" id="CAI9263690.1"/>
    </source>
</evidence>
<proteinExistence type="predicted"/>
<name>A0AA35V2T8_LACSI</name>
<feature type="region of interest" description="Disordered" evidence="1">
    <location>
        <begin position="203"/>
        <end position="234"/>
    </location>
</feature>
<dbReference type="Proteomes" id="UP001177003">
    <property type="component" value="Chromosome 0"/>
</dbReference>